<reference evidence="2" key="1">
    <citation type="submission" date="2023-08" db="EMBL/GenBank/DDBJ databases">
        <title>Chromosome-level Genome Assembly of mud carp (Cirrhinus molitorella).</title>
        <authorList>
            <person name="Liu H."/>
        </authorList>
    </citation>
    <scope>NUCLEOTIDE SEQUENCE</scope>
    <source>
        <strain evidence="2">Prfri</strain>
        <tissue evidence="2">Muscle</tissue>
    </source>
</reference>
<dbReference type="EMBL" id="JAUYZG010000001">
    <property type="protein sequence ID" value="KAK2917066.1"/>
    <property type="molecule type" value="Genomic_DNA"/>
</dbReference>
<organism evidence="2 3">
    <name type="scientific">Cirrhinus molitorella</name>
    <name type="common">mud carp</name>
    <dbReference type="NCBI Taxonomy" id="172907"/>
    <lineage>
        <taxon>Eukaryota</taxon>
        <taxon>Metazoa</taxon>
        <taxon>Chordata</taxon>
        <taxon>Craniata</taxon>
        <taxon>Vertebrata</taxon>
        <taxon>Euteleostomi</taxon>
        <taxon>Actinopterygii</taxon>
        <taxon>Neopterygii</taxon>
        <taxon>Teleostei</taxon>
        <taxon>Ostariophysi</taxon>
        <taxon>Cypriniformes</taxon>
        <taxon>Cyprinidae</taxon>
        <taxon>Labeoninae</taxon>
        <taxon>Labeonini</taxon>
        <taxon>Cirrhinus</taxon>
    </lineage>
</organism>
<evidence type="ECO:0000313" key="3">
    <source>
        <dbReference type="Proteomes" id="UP001187343"/>
    </source>
</evidence>
<evidence type="ECO:0000313" key="2">
    <source>
        <dbReference type="EMBL" id="KAK2917066.1"/>
    </source>
</evidence>
<dbReference type="Proteomes" id="UP001187343">
    <property type="component" value="Unassembled WGS sequence"/>
</dbReference>
<protein>
    <submittedName>
        <fullName evidence="2">Uncharacterized protein</fullName>
    </submittedName>
</protein>
<name>A0AA88U7M0_9TELE</name>
<accession>A0AA88U7M0</accession>
<keyword evidence="3" id="KW-1185">Reference proteome</keyword>
<dbReference type="AlphaFoldDB" id="A0AA88U7M0"/>
<comment type="caution">
    <text evidence="2">The sequence shown here is derived from an EMBL/GenBank/DDBJ whole genome shotgun (WGS) entry which is preliminary data.</text>
</comment>
<evidence type="ECO:0000256" key="1">
    <source>
        <dbReference type="SAM" id="Phobius"/>
    </source>
</evidence>
<gene>
    <name evidence="2" type="ORF">Q8A67_001440</name>
</gene>
<keyword evidence="1" id="KW-1133">Transmembrane helix</keyword>
<keyword evidence="1" id="KW-0472">Membrane</keyword>
<keyword evidence="1" id="KW-0812">Transmembrane</keyword>
<sequence>MLAKPEPAYVMSAKPTAANITLEPVHVRSPAIWSPAKMVAMLESQHQKFSDFQVKGHLLILLSLSTLLLSLLFTLSLALLGTEIVGGKGGDEFSFKSTFDSAISKIIITYNEVEGDEMAWFYSRYATLNTIQVIFQNYQMVRVG</sequence>
<feature type="transmembrane region" description="Helical" evidence="1">
    <location>
        <begin position="58"/>
        <end position="80"/>
    </location>
</feature>
<proteinExistence type="predicted"/>